<name>G4ZSL6_PHYSP</name>
<feature type="chain" id="PRO_5003472527" evidence="1">
    <location>
        <begin position="21"/>
        <end position="542"/>
    </location>
</feature>
<organism evidence="2 3">
    <name type="scientific">Phytophthora sojae (strain P6497)</name>
    <name type="common">Soybean stem and root rot agent</name>
    <name type="synonym">Phytophthora megasperma f. sp. glycines</name>
    <dbReference type="NCBI Taxonomy" id="1094619"/>
    <lineage>
        <taxon>Eukaryota</taxon>
        <taxon>Sar</taxon>
        <taxon>Stramenopiles</taxon>
        <taxon>Oomycota</taxon>
        <taxon>Peronosporomycetes</taxon>
        <taxon>Peronosporales</taxon>
        <taxon>Peronosporaceae</taxon>
        <taxon>Phytophthora</taxon>
    </lineage>
</organism>
<dbReference type="AlphaFoldDB" id="G4ZSL6"/>
<evidence type="ECO:0000256" key="1">
    <source>
        <dbReference type="SAM" id="SignalP"/>
    </source>
</evidence>
<dbReference type="PANTHER" id="PTHR22538:SF1">
    <property type="entry name" value="VWFD DOMAIN-CONTAINING PROTEIN"/>
    <property type="match status" value="1"/>
</dbReference>
<dbReference type="Gene3D" id="3.40.50.1820">
    <property type="entry name" value="alpha/beta hydrolase"/>
    <property type="match status" value="1"/>
</dbReference>
<evidence type="ECO:0000313" key="2">
    <source>
        <dbReference type="EMBL" id="EGZ14238.1"/>
    </source>
</evidence>
<reference evidence="2 3" key="1">
    <citation type="journal article" date="2006" name="Science">
        <title>Phytophthora genome sequences uncover evolutionary origins and mechanisms of pathogenesis.</title>
        <authorList>
            <person name="Tyler B.M."/>
            <person name="Tripathy S."/>
            <person name="Zhang X."/>
            <person name="Dehal P."/>
            <person name="Jiang R.H."/>
            <person name="Aerts A."/>
            <person name="Arredondo F.D."/>
            <person name="Baxter L."/>
            <person name="Bensasson D."/>
            <person name="Beynon J.L."/>
            <person name="Chapman J."/>
            <person name="Damasceno C.M."/>
            <person name="Dorrance A.E."/>
            <person name="Dou D."/>
            <person name="Dickerman A.W."/>
            <person name="Dubchak I.L."/>
            <person name="Garbelotto M."/>
            <person name="Gijzen M."/>
            <person name="Gordon S.G."/>
            <person name="Govers F."/>
            <person name="Grunwald N.J."/>
            <person name="Huang W."/>
            <person name="Ivors K.L."/>
            <person name="Jones R.W."/>
            <person name="Kamoun S."/>
            <person name="Krampis K."/>
            <person name="Lamour K.H."/>
            <person name="Lee M.K."/>
            <person name="McDonald W.H."/>
            <person name="Medina M."/>
            <person name="Meijer H.J."/>
            <person name="Nordberg E.K."/>
            <person name="Maclean D.J."/>
            <person name="Ospina-Giraldo M.D."/>
            <person name="Morris P.F."/>
            <person name="Phuntumart V."/>
            <person name="Putnam N.H."/>
            <person name="Rash S."/>
            <person name="Rose J.K."/>
            <person name="Sakihama Y."/>
            <person name="Salamov A.A."/>
            <person name="Savidor A."/>
            <person name="Scheuring C.F."/>
            <person name="Smith B.M."/>
            <person name="Sobral B.W."/>
            <person name="Terry A."/>
            <person name="Torto-Alalibo T.A."/>
            <person name="Win J."/>
            <person name="Xu Z."/>
            <person name="Zhang H."/>
            <person name="Grigoriev I.V."/>
            <person name="Rokhsar D.S."/>
            <person name="Boore J.L."/>
        </authorList>
    </citation>
    <scope>NUCLEOTIDE SEQUENCE [LARGE SCALE GENOMIC DNA]</scope>
    <source>
        <strain evidence="2 3">P6497</strain>
    </source>
</reference>
<dbReference type="Proteomes" id="UP000002640">
    <property type="component" value="Unassembled WGS sequence"/>
</dbReference>
<dbReference type="RefSeq" id="XP_009531667.1">
    <property type="nucleotide sequence ID" value="XM_009533372.1"/>
</dbReference>
<feature type="signal peptide" evidence="1">
    <location>
        <begin position="1"/>
        <end position="20"/>
    </location>
</feature>
<dbReference type="GeneID" id="20659575"/>
<gene>
    <name evidence="2" type="ORF">PHYSODRAFT_514580</name>
</gene>
<dbReference type="OMA" id="NNTWTNN"/>
<dbReference type="InParanoid" id="G4ZSL6"/>
<protein>
    <submittedName>
        <fullName evidence="2">Uncharacterized protein</fullName>
    </submittedName>
</protein>
<accession>G4ZSL6</accession>
<sequence>MPSLEVIVRLSLLFALTVQASVSLEGNSSDFQQQPNLQGPTTTEWPSLRFNFSLKRSSMTVHGQSEFSMVADPVVSVDGSHVAYNAFATFRQDTVIHNYTLVDGAAYYATRNADNVTASPAVKCMDPEPDNLPPINAIAAALNHATPVTSVPPGMGSIQCSKDNLFKVAVNGIDFALCASGSSGLKMYGNDMNIAMQYLDTRMNISVPTLNEEQLRECAATVPQFEMTSTANALLRGRPSSSGKTRRLKAEFDFSWGDSTSCSCKSTPRPCIFIHGMGIPTELPDNQDSLPYWGNMTDHAPCCTSIKYAVLDTVNNTWTNNTQQQQVCDRALAVSKTSTKSRIADTIVVTHSMGNLMLAGAIATGKCSLDSSSTWVGMAAPMKGSMASGFIQESCAGNTNFMLEAMVEYSGRCPPTTALKSMPYEGGSHSTAKLDAAYAAAQEAYRTNVSALMCSDSFSGLFSKKQARLWLLGLMGQHNSQRNDGMVEFDSCAAGIPASKFGNTWRDRFYRTKVNHYDMQLKYGDALFNKAKMPVKWFECLL</sequence>
<dbReference type="KEGG" id="psoj:PHYSODRAFT_514580"/>
<dbReference type="EMBL" id="JH159156">
    <property type="protein sequence ID" value="EGZ14238.1"/>
    <property type="molecule type" value="Genomic_DNA"/>
</dbReference>
<evidence type="ECO:0000313" key="3">
    <source>
        <dbReference type="Proteomes" id="UP000002640"/>
    </source>
</evidence>
<proteinExistence type="predicted"/>
<dbReference type="InterPro" id="IPR029058">
    <property type="entry name" value="AB_hydrolase_fold"/>
</dbReference>
<keyword evidence="3" id="KW-1185">Reference proteome</keyword>
<keyword evidence="1" id="KW-0732">Signal</keyword>
<dbReference type="PANTHER" id="PTHR22538">
    <property type="entry name" value="CILIA- AND FLAGELLA-ASSOCIATED PROTEIN 74"/>
    <property type="match status" value="1"/>
</dbReference>